<gene>
    <name evidence="2" type="ORF">FB567DRAFT_114118</name>
</gene>
<protein>
    <submittedName>
        <fullName evidence="2">Uncharacterized protein</fullName>
    </submittedName>
</protein>
<dbReference type="Proteomes" id="UP000813461">
    <property type="component" value="Unassembled WGS sequence"/>
</dbReference>
<evidence type="ECO:0000313" key="3">
    <source>
        <dbReference type="Proteomes" id="UP000813461"/>
    </source>
</evidence>
<feature type="region of interest" description="Disordered" evidence="1">
    <location>
        <begin position="1"/>
        <end position="31"/>
    </location>
</feature>
<proteinExistence type="predicted"/>
<feature type="region of interest" description="Disordered" evidence="1">
    <location>
        <begin position="76"/>
        <end position="95"/>
    </location>
</feature>
<feature type="compositionally biased region" description="Polar residues" evidence="1">
    <location>
        <begin position="77"/>
        <end position="93"/>
    </location>
</feature>
<sequence>MSRASKKKAILNMSTTRPKTVPSEDGCQTPSLKIRVPKKSWNAYQAPPEPYQSLAARPTDTARLILRLRLPEETLTKMKSSATPNSIDESQTEPNERTSCKVKLWAFHYGGPKRVTKGASQHDVTYETPCLQSTCANCWKWHRHLMPTERPSQDFEHLRRDPVSSIIETVSPDIVPRILDGSWHDHQS</sequence>
<evidence type="ECO:0000313" key="2">
    <source>
        <dbReference type="EMBL" id="KAH7080850.1"/>
    </source>
</evidence>
<organism evidence="2 3">
    <name type="scientific">Paraphoma chrysanthemicola</name>
    <dbReference type="NCBI Taxonomy" id="798071"/>
    <lineage>
        <taxon>Eukaryota</taxon>
        <taxon>Fungi</taxon>
        <taxon>Dikarya</taxon>
        <taxon>Ascomycota</taxon>
        <taxon>Pezizomycotina</taxon>
        <taxon>Dothideomycetes</taxon>
        <taxon>Pleosporomycetidae</taxon>
        <taxon>Pleosporales</taxon>
        <taxon>Pleosporineae</taxon>
        <taxon>Phaeosphaeriaceae</taxon>
        <taxon>Paraphoma</taxon>
    </lineage>
</organism>
<dbReference type="EMBL" id="JAGMVJ010000015">
    <property type="protein sequence ID" value="KAH7080850.1"/>
    <property type="molecule type" value="Genomic_DNA"/>
</dbReference>
<keyword evidence="3" id="KW-1185">Reference proteome</keyword>
<evidence type="ECO:0000256" key="1">
    <source>
        <dbReference type="SAM" id="MobiDB-lite"/>
    </source>
</evidence>
<name>A0A8K0VW99_9PLEO</name>
<dbReference type="OrthoDB" id="3777700at2759"/>
<comment type="caution">
    <text evidence="2">The sequence shown here is derived from an EMBL/GenBank/DDBJ whole genome shotgun (WGS) entry which is preliminary data.</text>
</comment>
<accession>A0A8K0VW99</accession>
<dbReference type="AlphaFoldDB" id="A0A8K0VW99"/>
<reference evidence="2" key="1">
    <citation type="journal article" date="2021" name="Nat. Commun.">
        <title>Genetic determinants of endophytism in the Arabidopsis root mycobiome.</title>
        <authorList>
            <person name="Mesny F."/>
            <person name="Miyauchi S."/>
            <person name="Thiergart T."/>
            <person name="Pickel B."/>
            <person name="Atanasova L."/>
            <person name="Karlsson M."/>
            <person name="Huettel B."/>
            <person name="Barry K.W."/>
            <person name="Haridas S."/>
            <person name="Chen C."/>
            <person name="Bauer D."/>
            <person name="Andreopoulos W."/>
            <person name="Pangilinan J."/>
            <person name="LaButti K."/>
            <person name="Riley R."/>
            <person name="Lipzen A."/>
            <person name="Clum A."/>
            <person name="Drula E."/>
            <person name="Henrissat B."/>
            <person name="Kohler A."/>
            <person name="Grigoriev I.V."/>
            <person name="Martin F.M."/>
            <person name="Hacquard S."/>
        </authorList>
    </citation>
    <scope>NUCLEOTIDE SEQUENCE</scope>
    <source>
        <strain evidence="2">MPI-SDFR-AT-0120</strain>
    </source>
</reference>